<comment type="function">
    <text evidence="7">The UvrABC repair system catalyzes the recognition and processing of DNA lesions. UvrC both incises the 5' and 3' sides of the lesion. The N-terminal half is responsible for the 3' incision and the C-terminal half is responsible for the 5' incision.</text>
</comment>
<dbReference type="FunFam" id="3.40.1440.10:FF:000001">
    <property type="entry name" value="UvrABC system protein C"/>
    <property type="match status" value="1"/>
</dbReference>
<sequence length="709" mass="77717">MPSDRPVHSEQLLAEVAALPQLPGVYRYYDAEGTVLYVGKARNLKKRVSSYFQKNHGGTRIGHMISRIARMETTVVRSEAEALLLENNLIKALDPRFNILFRDDKSYPYLKIHGAPDKVGFDDGGHGAHSAAVFPRVAYYRGSVDRKHRYFGPYPSAWAVKESIQLLQKVFRLRTCEDTVFANRTRPCLLYQIKRCSGPCVNLVTPEDYQQDVRNAEAFLRGETQAVLSQLEQRMLAHAERLEFEQAAELRNQMGALSKVLHQQSVDTGSDRDADVLAVQVQGGKACVNLAMVRGGRHLGDRPYFPSHVEDAAALQQFDDAEDAVPAQPVEVQVLEAFIAQHYIGVPVPPSLITSVPVSRELVEALSEQTGVKVTAVHAPREQRRLWLEMAQKNASIQLARLLAEEGSQQARTRALVDALDLAPDDLDQFRVECFDISHTAGEATQASCVVYHHHRMQNGEYRRYNIEGITPGDDYAAMRQVLMRRYARLAEAGRDSPDASPPAAQEPAGQDVATEQEQAAEQEVAVEAAAQDTTATAAAVAAAQESGAPKKKSSRGGATRLPDLVLVDGGRGQVSMAREVFAELGLDLSVIVGVEKGEGRRVGLEELVFADGRAKVYLGKDSAALMLVAQIRDEAHRFAITGMRARRAKVRVGGSKLEDIPGVGAKKRARLLQRFGGLRGVASAGVDDIAAVEGIGRDLAEEIYRALH</sequence>
<dbReference type="AlphaFoldDB" id="A0A934URC0"/>
<keyword evidence="6 7" id="KW-0742">SOS response</keyword>
<evidence type="ECO:0000256" key="2">
    <source>
        <dbReference type="ARBA" id="ARBA00022763"/>
    </source>
</evidence>
<dbReference type="Pfam" id="PF14520">
    <property type="entry name" value="HHH_5"/>
    <property type="match status" value="1"/>
</dbReference>
<reference evidence="12" key="1">
    <citation type="submission" date="2020-12" db="EMBL/GenBank/DDBJ databases">
        <title>Ramlibacter sp. nov., isolated from a freshwater alga, Cryptomonas.</title>
        <authorList>
            <person name="Kim H.M."/>
            <person name="Jeon C.O."/>
        </authorList>
    </citation>
    <scope>NUCLEOTIDE SEQUENCE</scope>
    <source>
        <strain evidence="12">CrO1</strain>
    </source>
</reference>
<gene>
    <name evidence="7 12" type="primary">uvrC</name>
    <name evidence="12" type="ORF">I8E28_10525</name>
</gene>
<dbReference type="Pfam" id="PF01541">
    <property type="entry name" value="GIY-YIG"/>
    <property type="match status" value="1"/>
</dbReference>
<dbReference type="PANTHER" id="PTHR30562">
    <property type="entry name" value="UVRC/OXIDOREDUCTASE"/>
    <property type="match status" value="1"/>
</dbReference>
<dbReference type="SMART" id="SM00465">
    <property type="entry name" value="GIYc"/>
    <property type="match status" value="1"/>
</dbReference>
<dbReference type="InterPro" id="IPR047296">
    <property type="entry name" value="GIY-YIG_UvrC_Cho"/>
</dbReference>
<dbReference type="InterPro" id="IPR010994">
    <property type="entry name" value="RuvA_2-like"/>
</dbReference>
<evidence type="ECO:0000256" key="1">
    <source>
        <dbReference type="ARBA" id="ARBA00022490"/>
    </source>
</evidence>
<comment type="subunit">
    <text evidence="7">Interacts with UvrB in an incision complex.</text>
</comment>
<keyword evidence="2 7" id="KW-0227">DNA damage</keyword>
<dbReference type="CDD" id="cd10434">
    <property type="entry name" value="GIY-YIG_UvrC_Cho"/>
    <property type="match status" value="1"/>
</dbReference>
<evidence type="ECO:0000313" key="13">
    <source>
        <dbReference type="Proteomes" id="UP000617041"/>
    </source>
</evidence>
<dbReference type="Gene3D" id="4.10.860.10">
    <property type="entry name" value="UVR domain"/>
    <property type="match status" value="1"/>
</dbReference>
<evidence type="ECO:0000256" key="7">
    <source>
        <dbReference type="HAMAP-Rule" id="MF_00203"/>
    </source>
</evidence>
<keyword evidence="4 7" id="KW-0267">Excision nuclease</keyword>
<dbReference type="GO" id="GO:0009381">
    <property type="term" value="F:excinuclease ABC activity"/>
    <property type="evidence" value="ECO:0007669"/>
    <property type="project" value="UniProtKB-UniRule"/>
</dbReference>
<proteinExistence type="inferred from homology"/>
<evidence type="ECO:0000256" key="8">
    <source>
        <dbReference type="SAM" id="MobiDB-lite"/>
    </source>
</evidence>
<evidence type="ECO:0000259" key="10">
    <source>
        <dbReference type="PROSITE" id="PS50164"/>
    </source>
</evidence>
<evidence type="ECO:0000259" key="11">
    <source>
        <dbReference type="PROSITE" id="PS50165"/>
    </source>
</evidence>
<organism evidence="12 13">
    <name type="scientific">Ramlibacter algicola</name>
    <dbReference type="NCBI Taxonomy" id="2795217"/>
    <lineage>
        <taxon>Bacteria</taxon>
        <taxon>Pseudomonadati</taxon>
        <taxon>Pseudomonadota</taxon>
        <taxon>Betaproteobacteria</taxon>
        <taxon>Burkholderiales</taxon>
        <taxon>Comamonadaceae</taxon>
        <taxon>Ramlibacter</taxon>
    </lineage>
</organism>
<comment type="subcellular location">
    <subcellularLocation>
        <location evidence="7">Cytoplasm</location>
    </subcellularLocation>
</comment>
<feature type="compositionally biased region" description="Low complexity" evidence="8">
    <location>
        <begin position="511"/>
        <end position="523"/>
    </location>
</feature>
<evidence type="ECO:0000256" key="3">
    <source>
        <dbReference type="ARBA" id="ARBA00022769"/>
    </source>
</evidence>
<evidence type="ECO:0000256" key="6">
    <source>
        <dbReference type="ARBA" id="ARBA00023236"/>
    </source>
</evidence>
<dbReference type="PROSITE" id="PS50165">
    <property type="entry name" value="UVRC"/>
    <property type="match status" value="1"/>
</dbReference>
<dbReference type="GO" id="GO:0006289">
    <property type="term" value="P:nucleotide-excision repair"/>
    <property type="evidence" value="ECO:0007669"/>
    <property type="project" value="UniProtKB-UniRule"/>
</dbReference>
<dbReference type="Gene3D" id="1.10.150.20">
    <property type="entry name" value="5' to 3' exonuclease, C-terminal subdomain"/>
    <property type="match status" value="1"/>
</dbReference>
<dbReference type="RefSeq" id="WP_200787975.1">
    <property type="nucleotide sequence ID" value="NZ_JAEDAO010000001.1"/>
</dbReference>
<dbReference type="InterPro" id="IPR050066">
    <property type="entry name" value="UvrABC_protein_C"/>
</dbReference>
<dbReference type="InterPro" id="IPR001162">
    <property type="entry name" value="UvrC_RNase_H_dom"/>
</dbReference>
<comment type="caution">
    <text evidence="12">The sequence shown here is derived from an EMBL/GenBank/DDBJ whole genome shotgun (WGS) entry which is preliminary data.</text>
</comment>
<accession>A0A934URC0</accession>
<evidence type="ECO:0000256" key="4">
    <source>
        <dbReference type="ARBA" id="ARBA00022881"/>
    </source>
</evidence>
<dbReference type="GO" id="GO:0009380">
    <property type="term" value="C:excinuclease repair complex"/>
    <property type="evidence" value="ECO:0007669"/>
    <property type="project" value="InterPro"/>
</dbReference>
<dbReference type="Pfam" id="PF22920">
    <property type="entry name" value="UvrC_RNaseH"/>
    <property type="match status" value="1"/>
</dbReference>
<dbReference type="NCBIfam" id="NF001824">
    <property type="entry name" value="PRK00558.1-5"/>
    <property type="match status" value="1"/>
</dbReference>
<dbReference type="InterPro" id="IPR038476">
    <property type="entry name" value="UvrC_RNase_H_dom_sf"/>
</dbReference>
<dbReference type="PANTHER" id="PTHR30562:SF1">
    <property type="entry name" value="UVRABC SYSTEM PROTEIN C"/>
    <property type="match status" value="1"/>
</dbReference>
<dbReference type="InterPro" id="IPR036876">
    <property type="entry name" value="UVR_dom_sf"/>
</dbReference>
<feature type="domain" description="GIY-YIG" evidence="10">
    <location>
        <begin position="21"/>
        <end position="99"/>
    </location>
</feature>
<dbReference type="SUPFAM" id="SSF46600">
    <property type="entry name" value="C-terminal UvrC-binding domain of UvrB"/>
    <property type="match status" value="1"/>
</dbReference>
<dbReference type="Proteomes" id="UP000617041">
    <property type="component" value="Unassembled WGS sequence"/>
</dbReference>
<feature type="domain" description="UVR" evidence="9">
    <location>
        <begin position="225"/>
        <end position="260"/>
    </location>
</feature>
<dbReference type="PROSITE" id="PS50151">
    <property type="entry name" value="UVR"/>
    <property type="match status" value="1"/>
</dbReference>
<comment type="similarity">
    <text evidence="7">Belongs to the UvrC family.</text>
</comment>
<dbReference type="InterPro" id="IPR003583">
    <property type="entry name" value="Hlx-hairpin-Hlx_DNA-bd_motif"/>
</dbReference>
<evidence type="ECO:0000313" key="12">
    <source>
        <dbReference type="EMBL" id="MBK0393025.1"/>
    </source>
</evidence>
<feature type="region of interest" description="Disordered" evidence="8">
    <location>
        <begin position="493"/>
        <end position="523"/>
    </location>
</feature>
<dbReference type="HAMAP" id="MF_00203">
    <property type="entry name" value="UvrC"/>
    <property type="match status" value="1"/>
</dbReference>
<dbReference type="InterPro" id="IPR035901">
    <property type="entry name" value="GIY-YIG_endonuc_sf"/>
</dbReference>
<dbReference type="GO" id="GO:0003677">
    <property type="term" value="F:DNA binding"/>
    <property type="evidence" value="ECO:0007669"/>
    <property type="project" value="UniProtKB-UniRule"/>
</dbReference>
<keyword evidence="1 7" id="KW-0963">Cytoplasm</keyword>
<dbReference type="Gene3D" id="3.40.1440.10">
    <property type="entry name" value="GIY-YIG endonuclease"/>
    <property type="match status" value="1"/>
</dbReference>
<keyword evidence="5 7" id="KW-0234">DNA repair</keyword>
<dbReference type="PROSITE" id="PS50164">
    <property type="entry name" value="GIY_YIG"/>
    <property type="match status" value="1"/>
</dbReference>
<dbReference type="InterPro" id="IPR000305">
    <property type="entry name" value="GIY-YIG_endonuc"/>
</dbReference>
<dbReference type="EMBL" id="JAEDAO010000001">
    <property type="protein sequence ID" value="MBK0393025.1"/>
    <property type="molecule type" value="Genomic_DNA"/>
</dbReference>
<dbReference type="Gene3D" id="3.30.420.340">
    <property type="entry name" value="UvrC, RNAse H endonuclease domain"/>
    <property type="match status" value="2"/>
</dbReference>
<name>A0A934URC0_9BURK</name>
<dbReference type="SUPFAM" id="SSF82771">
    <property type="entry name" value="GIY-YIG endonuclease"/>
    <property type="match status" value="1"/>
</dbReference>
<dbReference type="GO" id="GO:0009432">
    <property type="term" value="P:SOS response"/>
    <property type="evidence" value="ECO:0007669"/>
    <property type="project" value="UniProtKB-UniRule"/>
</dbReference>
<protein>
    <recommendedName>
        <fullName evidence="7">UvrABC system protein C</fullName>
        <shortName evidence="7">Protein UvrC</shortName>
    </recommendedName>
    <alternativeName>
        <fullName evidence="7">Excinuclease ABC subunit C</fullName>
    </alternativeName>
</protein>
<dbReference type="SUPFAM" id="SSF47781">
    <property type="entry name" value="RuvA domain 2-like"/>
    <property type="match status" value="1"/>
</dbReference>
<dbReference type="InterPro" id="IPR001943">
    <property type="entry name" value="UVR_dom"/>
</dbReference>
<evidence type="ECO:0000259" key="9">
    <source>
        <dbReference type="PROSITE" id="PS50151"/>
    </source>
</evidence>
<dbReference type="NCBIfam" id="TIGR00194">
    <property type="entry name" value="uvrC"/>
    <property type="match status" value="1"/>
</dbReference>
<dbReference type="Pfam" id="PF08459">
    <property type="entry name" value="UvrC_RNaseH_dom"/>
    <property type="match status" value="1"/>
</dbReference>
<dbReference type="GO" id="GO:0005737">
    <property type="term" value="C:cytoplasm"/>
    <property type="evidence" value="ECO:0007669"/>
    <property type="project" value="UniProtKB-SubCell"/>
</dbReference>
<dbReference type="Pfam" id="PF02151">
    <property type="entry name" value="UVR"/>
    <property type="match status" value="1"/>
</dbReference>
<feature type="domain" description="UvrC family homology region profile" evidence="11">
    <location>
        <begin position="276"/>
        <end position="582"/>
    </location>
</feature>
<keyword evidence="13" id="KW-1185">Reference proteome</keyword>
<dbReference type="SMART" id="SM00278">
    <property type="entry name" value="HhH1"/>
    <property type="match status" value="2"/>
</dbReference>
<dbReference type="InterPro" id="IPR004791">
    <property type="entry name" value="UvrC"/>
</dbReference>
<keyword evidence="3 7" id="KW-0228">DNA excision</keyword>
<evidence type="ECO:0000256" key="5">
    <source>
        <dbReference type="ARBA" id="ARBA00023204"/>
    </source>
</evidence>